<proteinExistence type="predicted"/>
<dbReference type="EMBL" id="JAEHHL010000001">
    <property type="protein sequence ID" value="MBK0398440.1"/>
    <property type="molecule type" value="Genomic_DNA"/>
</dbReference>
<feature type="region of interest" description="Disordered" evidence="1">
    <location>
        <begin position="1"/>
        <end position="20"/>
    </location>
</feature>
<organism evidence="3 4">
    <name type="scientific">Thermohalobaculum xanthum</name>
    <dbReference type="NCBI Taxonomy" id="2753746"/>
    <lineage>
        <taxon>Bacteria</taxon>
        <taxon>Pseudomonadati</taxon>
        <taxon>Pseudomonadota</taxon>
        <taxon>Alphaproteobacteria</taxon>
        <taxon>Rhodobacterales</taxon>
        <taxon>Paracoccaceae</taxon>
        <taxon>Thermohalobaculum</taxon>
    </lineage>
</organism>
<evidence type="ECO:0000313" key="4">
    <source>
        <dbReference type="Proteomes" id="UP000655420"/>
    </source>
</evidence>
<keyword evidence="4" id="KW-1185">Reference proteome</keyword>
<dbReference type="Pfam" id="PF10003">
    <property type="entry name" value="DUF2244"/>
    <property type="match status" value="1"/>
</dbReference>
<dbReference type="AlphaFoldDB" id="A0A8J7M595"/>
<feature type="transmembrane region" description="Helical" evidence="2">
    <location>
        <begin position="55"/>
        <end position="71"/>
    </location>
</feature>
<keyword evidence="2" id="KW-0472">Membrane</keyword>
<keyword evidence="2" id="KW-0812">Transmembrane</keyword>
<dbReference type="InterPro" id="IPR019253">
    <property type="entry name" value="DUF2244_TM"/>
</dbReference>
<accession>A0A8J7M595</accession>
<name>A0A8J7M595_9RHOB</name>
<dbReference type="RefSeq" id="WP_200607523.1">
    <property type="nucleotide sequence ID" value="NZ_JAEHHL010000001.1"/>
</dbReference>
<evidence type="ECO:0000256" key="1">
    <source>
        <dbReference type="SAM" id="MobiDB-lite"/>
    </source>
</evidence>
<reference evidence="3" key="1">
    <citation type="submission" date="2020-12" db="EMBL/GenBank/DDBJ databases">
        <title>Bacterial taxonomy.</title>
        <authorList>
            <person name="Pan X."/>
        </authorList>
    </citation>
    <scope>NUCLEOTIDE SEQUENCE</scope>
    <source>
        <strain evidence="3">M0105</strain>
    </source>
</reference>
<dbReference type="Proteomes" id="UP000655420">
    <property type="component" value="Unassembled WGS sequence"/>
</dbReference>
<protein>
    <submittedName>
        <fullName evidence="3">DUF2244 domain-containing protein</fullName>
    </submittedName>
</protein>
<evidence type="ECO:0000256" key="2">
    <source>
        <dbReference type="SAM" id="Phobius"/>
    </source>
</evidence>
<sequence>MLDPRNDTAGGKPPAVRASGQGVFAHTPDWAGRSDPPAYHVHLWPNRSLGRRGRRGVMTLLGVGLLIPLIPSLGTPVFWGLLPFEAAAFFALWYSFRRNDADARLTEELALWPDEIRVERCEPSGQVLRWRADPYWVRITVHSDSRPEKYLTLKGGGREIELGAFLSPGEREALAEEIESAIRATLTRGAVPPDEPAGSQGTPQ</sequence>
<gene>
    <name evidence="3" type="ORF">H0I76_04505</name>
</gene>
<keyword evidence="2" id="KW-1133">Transmembrane helix</keyword>
<evidence type="ECO:0000313" key="3">
    <source>
        <dbReference type="EMBL" id="MBK0398440.1"/>
    </source>
</evidence>
<comment type="caution">
    <text evidence="3">The sequence shown here is derived from an EMBL/GenBank/DDBJ whole genome shotgun (WGS) entry which is preliminary data.</text>
</comment>